<keyword evidence="3" id="KW-1185">Reference proteome</keyword>
<name>A0A9P6VTC6_RHOMI</name>
<dbReference type="Proteomes" id="UP000777482">
    <property type="component" value="Unassembled WGS sequence"/>
</dbReference>
<gene>
    <name evidence="2" type="ORF">C6P46_003149</name>
</gene>
<feature type="region of interest" description="Disordered" evidence="1">
    <location>
        <begin position="102"/>
        <end position="140"/>
    </location>
</feature>
<proteinExistence type="predicted"/>
<reference evidence="2 3" key="1">
    <citation type="submission" date="2020-11" db="EMBL/GenBank/DDBJ databases">
        <title>Kefir isolates.</title>
        <authorList>
            <person name="Marcisauskas S."/>
            <person name="Kim Y."/>
            <person name="Blasche S."/>
        </authorList>
    </citation>
    <scope>NUCLEOTIDE SEQUENCE [LARGE SCALE GENOMIC DNA]</scope>
    <source>
        <strain evidence="2 3">KR</strain>
    </source>
</reference>
<feature type="region of interest" description="Disordered" evidence="1">
    <location>
        <begin position="1"/>
        <end position="21"/>
    </location>
</feature>
<evidence type="ECO:0000256" key="1">
    <source>
        <dbReference type="SAM" id="MobiDB-lite"/>
    </source>
</evidence>
<organism evidence="2 3">
    <name type="scientific">Rhodotorula mucilaginosa</name>
    <name type="common">Yeast</name>
    <name type="synonym">Rhodotorula rubra</name>
    <dbReference type="NCBI Taxonomy" id="5537"/>
    <lineage>
        <taxon>Eukaryota</taxon>
        <taxon>Fungi</taxon>
        <taxon>Dikarya</taxon>
        <taxon>Basidiomycota</taxon>
        <taxon>Pucciniomycotina</taxon>
        <taxon>Microbotryomycetes</taxon>
        <taxon>Sporidiobolales</taxon>
        <taxon>Sporidiobolaceae</taxon>
        <taxon>Rhodotorula</taxon>
    </lineage>
</organism>
<dbReference type="AlphaFoldDB" id="A0A9P6VTC6"/>
<accession>A0A9P6VTC6</accession>
<comment type="caution">
    <text evidence="2">The sequence shown here is derived from an EMBL/GenBank/DDBJ whole genome shotgun (WGS) entry which is preliminary data.</text>
</comment>
<evidence type="ECO:0000313" key="3">
    <source>
        <dbReference type="Proteomes" id="UP000777482"/>
    </source>
</evidence>
<evidence type="ECO:0000313" key="2">
    <source>
        <dbReference type="EMBL" id="KAG0653273.1"/>
    </source>
</evidence>
<protein>
    <submittedName>
        <fullName evidence="2">Uncharacterized protein</fullName>
    </submittedName>
</protein>
<dbReference type="EMBL" id="PUHQ01000247">
    <property type="protein sequence ID" value="KAG0653273.1"/>
    <property type="molecule type" value="Genomic_DNA"/>
</dbReference>
<sequence length="140" mass="14405">MLPRLASPCAPPPPPPARGTNYFKLHDGQPALVADASSSSSYHQPVKDAHEVFAQVGADTDADMGGWKWQEEAQFDLDQCAAIGKAEQESVVQDKSAMAAVDEAGKPDGELPLAPPSAVTPGNGGTADAAPSSIDLVGKL</sequence>